<dbReference type="InterPro" id="IPR010736">
    <property type="entry name" value="SHIPPO-rpt"/>
</dbReference>
<accession>A0AAU9J0J2</accession>
<protein>
    <submittedName>
        <fullName evidence="2">Uncharacterized protein</fullName>
    </submittedName>
</protein>
<dbReference type="Proteomes" id="UP001162131">
    <property type="component" value="Unassembled WGS sequence"/>
</dbReference>
<dbReference type="AlphaFoldDB" id="A0AAU9J0J2"/>
<reference evidence="2" key="1">
    <citation type="submission" date="2021-09" db="EMBL/GenBank/DDBJ databases">
        <authorList>
            <consortium name="AG Swart"/>
            <person name="Singh M."/>
            <person name="Singh A."/>
            <person name="Seah K."/>
            <person name="Emmerich C."/>
        </authorList>
    </citation>
    <scope>NUCLEOTIDE SEQUENCE</scope>
    <source>
        <strain evidence="2">ATCC30299</strain>
    </source>
</reference>
<sequence length="242" mass="26329">MPNPYTISLKKKNKSKSPKNSKIARERRTSQSSLYENIVLINEVASTIGKNSVCWSFSKADRFKGEKTNSGPGYIIIKSALGKARAAGIGYGKRTAPSNAFGKDSPPPTAYKLSSCFDKLGISTKISPSRSSHSRQQSTPGPGSYDVRSVGNSPSFSFKGRNFVKTRSETPPPGTYNPSHSLVIPSRYASIAFGRRTPHRNSLNDTPGPGTYDVITVAFIDKVPIRKKRRALSLDLSSIIQT</sequence>
<proteinExistence type="predicted"/>
<gene>
    <name evidence="2" type="ORF">BSTOLATCC_MIC22254</name>
</gene>
<comment type="caution">
    <text evidence="2">The sequence shown here is derived from an EMBL/GenBank/DDBJ whole genome shotgun (WGS) entry which is preliminary data.</text>
</comment>
<keyword evidence="3" id="KW-1185">Reference proteome</keyword>
<dbReference type="EMBL" id="CAJZBQ010000021">
    <property type="protein sequence ID" value="CAG9318894.1"/>
    <property type="molecule type" value="Genomic_DNA"/>
</dbReference>
<name>A0AAU9J0J2_9CILI</name>
<evidence type="ECO:0000256" key="1">
    <source>
        <dbReference type="SAM" id="MobiDB-lite"/>
    </source>
</evidence>
<dbReference type="PANTHER" id="PTHR21580">
    <property type="entry name" value="SHIPPO-1-RELATED"/>
    <property type="match status" value="1"/>
</dbReference>
<organism evidence="2 3">
    <name type="scientific">Blepharisma stoltei</name>
    <dbReference type="NCBI Taxonomy" id="1481888"/>
    <lineage>
        <taxon>Eukaryota</taxon>
        <taxon>Sar</taxon>
        <taxon>Alveolata</taxon>
        <taxon>Ciliophora</taxon>
        <taxon>Postciliodesmatophora</taxon>
        <taxon>Heterotrichea</taxon>
        <taxon>Heterotrichida</taxon>
        <taxon>Blepharismidae</taxon>
        <taxon>Blepharisma</taxon>
    </lineage>
</organism>
<feature type="region of interest" description="Disordered" evidence="1">
    <location>
        <begin position="124"/>
        <end position="151"/>
    </location>
</feature>
<dbReference type="InterPro" id="IPR051291">
    <property type="entry name" value="CIMAP"/>
</dbReference>
<evidence type="ECO:0000313" key="3">
    <source>
        <dbReference type="Proteomes" id="UP001162131"/>
    </source>
</evidence>
<dbReference type="Pfam" id="PF07004">
    <property type="entry name" value="SHIPPO-rpt"/>
    <property type="match status" value="3"/>
</dbReference>
<evidence type="ECO:0000313" key="2">
    <source>
        <dbReference type="EMBL" id="CAG9318894.1"/>
    </source>
</evidence>
<feature type="compositionally biased region" description="Basic residues" evidence="1">
    <location>
        <begin position="9"/>
        <end position="19"/>
    </location>
</feature>
<feature type="region of interest" description="Disordered" evidence="1">
    <location>
        <begin position="1"/>
        <end position="29"/>
    </location>
</feature>
<feature type="compositionally biased region" description="Low complexity" evidence="1">
    <location>
        <begin position="124"/>
        <end position="140"/>
    </location>
</feature>